<protein>
    <recommendedName>
        <fullName evidence="1">Starter acyltransferase (SAT) domain-containing protein</fullName>
    </recommendedName>
</protein>
<evidence type="ECO:0000313" key="2">
    <source>
        <dbReference type="EMBL" id="PNP59075.1"/>
    </source>
</evidence>
<dbReference type="Pfam" id="PF16073">
    <property type="entry name" value="SAT"/>
    <property type="match status" value="1"/>
</dbReference>
<dbReference type="AlphaFoldDB" id="A0A2K0UMU1"/>
<sequence length="128" mass="14570">MNENANTPPETISPSVEPFNVSIDADITTKFILFSHEFPSGDVKDLLRRLHRYAKLPRYSQLARFLHECASVLKQEVQKLPRPLRDQVPPFHDVVTLASQWEKLKASSLCGTWEGAFLCIYEIAMLIG</sequence>
<comment type="caution">
    <text evidence="2">The sequence shown here is derived from an EMBL/GenBank/DDBJ whole genome shotgun (WGS) entry which is preliminary data.</text>
</comment>
<feature type="domain" description="Starter acyltransferase (SAT)" evidence="1">
    <location>
        <begin position="42"/>
        <end position="127"/>
    </location>
</feature>
<gene>
    <name evidence="2" type="ORF">THARTR1_01323</name>
</gene>
<dbReference type="EMBL" id="MTYI01000016">
    <property type="protein sequence ID" value="PNP59075.1"/>
    <property type="molecule type" value="Genomic_DNA"/>
</dbReference>
<proteinExistence type="predicted"/>
<name>A0A2K0UMU1_TRIHA</name>
<dbReference type="OrthoDB" id="329835at2759"/>
<evidence type="ECO:0000259" key="1">
    <source>
        <dbReference type="Pfam" id="PF16073"/>
    </source>
</evidence>
<organism evidence="2 3">
    <name type="scientific">Trichoderma harzianum</name>
    <name type="common">Hypocrea lixii</name>
    <dbReference type="NCBI Taxonomy" id="5544"/>
    <lineage>
        <taxon>Eukaryota</taxon>
        <taxon>Fungi</taxon>
        <taxon>Dikarya</taxon>
        <taxon>Ascomycota</taxon>
        <taxon>Pezizomycotina</taxon>
        <taxon>Sordariomycetes</taxon>
        <taxon>Hypocreomycetidae</taxon>
        <taxon>Hypocreales</taxon>
        <taxon>Hypocreaceae</taxon>
        <taxon>Trichoderma</taxon>
    </lineage>
</organism>
<evidence type="ECO:0000313" key="3">
    <source>
        <dbReference type="Proteomes" id="UP000236290"/>
    </source>
</evidence>
<dbReference type="InterPro" id="IPR032088">
    <property type="entry name" value="SAT"/>
</dbReference>
<accession>A0A2K0UMU1</accession>
<reference evidence="2 3" key="1">
    <citation type="submission" date="2017-02" db="EMBL/GenBank/DDBJ databases">
        <title>Genomes of Trichoderma spp. with biocontrol activity.</title>
        <authorList>
            <person name="Gardiner D."/>
            <person name="Kazan K."/>
            <person name="Vos C."/>
            <person name="Harvey P."/>
        </authorList>
    </citation>
    <scope>NUCLEOTIDE SEQUENCE [LARGE SCALE GENOMIC DNA]</scope>
    <source>
        <strain evidence="2 3">Tr1</strain>
    </source>
</reference>
<dbReference type="Proteomes" id="UP000236290">
    <property type="component" value="Unassembled WGS sequence"/>
</dbReference>